<comment type="caution">
    <text evidence="1">The sequence shown here is derived from an EMBL/GenBank/DDBJ whole genome shotgun (WGS) entry which is preliminary data.</text>
</comment>
<reference evidence="1" key="2">
    <citation type="journal article" date="2022" name="New Phytol.">
        <title>Evolutionary transition to the ectomycorrhizal habit in the genomes of a hyperdiverse lineage of mushroom-forming fungi.</title>
        <authorList>
            <person name="Looney B."/>
            <person name="Miyauchi S."/>
            <person name="Morin E."/>
            <person name="Drula E."/>
            <person name="Courty P.E."/>
            <person name="Kohler A."/>
            <person name="Kuo A."/>
            <person name="LaButti K."/>
            <person name="Pangilinan J."/>
            <person name="Lipzen A."/>
            <person name="Riley R."/>
            <person name="Andreopoulos W."/>
            <person name="He G."/>
            <person name="Johnson J."/>
            <person name="Nolan M."/>
            <person name="Tritt A."/>
            <person name="Barry K.W."/>
            <person name="Grigoriev I.V."/>
            <person name="Nagy L.G."/>
            <person name="Hibbett D."/>
            <person name="Henrissat B."/>
            <person name="Matheny P.B."/>
            <person name="Labbe J."/>
            <person name="Martin F.M."/>
        </authorList>
    </citation>
    <scope>NUCLEOTIDE SEQUENCE</scope>
    <source>
        <strain evidence="1">HHB10654</strain>
    </source>
</reference>
<dbReference type="EMBL" id="MU277236">
    <property type="protein sequence ID" value="KAI0058321.1"/>
    <property type="molecule type" value="Genomic_DNA"/>
</dbReference>
<dbReference type="Proteomes" id="UP000814140">
    <property type="component" value="Unassembled WGS sequence"/>
</dbReference>
<keyword evidence="2" id="KW-1185">Reference proteome</keyword>
<gene>
    <name evidence="1" type="ORF">BV25DRAFT_1862067</name>
</gene>
<evidence type="ECO:0000313" key="2">
    <source>
        <dbReference type="Proteomes" id="UP000814140"/>
    </source>
</evidence>
<organism evidence="1 2">
    <name type="scientific">Artomyces pyxidatus</name>
    <dbReference type="NCBI Taxonomy" id="48021"/>
    <lineage>
        <taxon>Eukaryota</taxon>
        <taxon>Fungi</taxon>
        <taxon>Dikarya</taxon>
        <taxon>Basidiomycota</taxon>
        <taxon>Agaricomycotina</taxon>
        <taxon>Agaricomycetes</taxon>
        <taxon>Russulales</taxon>
        <taxon>Auriscalpiaceae</taxon>
        <taxon>Artomyces</taxon>
    </lineage>
</organism>
<keyword evidence="1" id="KW-0378">Hydrolase</keyword>
<proteinExistence type="predicted"/>
<evidence type="ECO:0000313" key="1">
    <source>
        <dbReference type="EMBL" id="KAI0058321.1"/>
    </source>
</evidence>
<accession>A0ACB8SRB5</accession>
<protein>
    <submittedName>
        <fullName evidence="1">Glycoside hydrolase</fullName>
    </submittedName>
</protein>
<name>A0ACB8SRB5_9AGAM</name>
<reference evidence="1" key="1">
    <citation type="submission" date="2021-03" db="EMBL/GenBank/DDBJ databases">
        <authorList>
            <consortium name="DOE Joint Genome Institute"/>
            <person name="Ahrendt S."/>
            <person name="Looney B.P."/>
            <person name="Miyauchi S."/>
            <person name="Morin E."/>
            <person name="Drula E."/>
            <person name="Courty P.E."/>
            <person name="Chicoki N."/>
            <person name="Fauchery L."/>
            <person name="Kohler A."/>
            <person name="Kuo A."/>
            <person name="Labutti K."/>
            <person name="Pangilinan J."/>
            <person name="Lipzen A."/>
            <person name="Riley R."/>
            <person name="Andreopoulos W."/>
            <person name="He G."/>
            <person name="Johnson J."/>
            <person name="Barry K.W."/>
            <person name="Grigoriev I.V."/>
            <person name="Nagy L."/>
            <person name="Hibbett D."/>
            <person name="Henrissat B."/>
            <person name="Matheny P.B."/>
            <person name="Labbe J."/>
            <person name="Martin F."/>
        </authorList>
    </citation>
    <scope>NUCLEOTIDE SEQUENCE</scope>
    <source>
        <strain evidence="1">HHB10654</strain>
    </source>
</reference>
<sequence>MTSCIIFYVFLLAFFPRLARASPTRLLESRNVTSSSKAGLAWPNGNSVDIDQYRTTGKVSWYYTWGPSYFDTDLEFVPMLWGSDQANQWQGTINQTIQERHVQAVLAFNEPQQPGQSNLTPAQGADLWRTYIEPLRLQGVRLGSPAPSSAPSGKTWLQDWLAACDGGCTVDFIALHWYDVDADAFKAYLQDFHQTFNLNLWVTEWACQNYNDVKAQCSQDDIYQFMNNTESFMDETDYVERYAWFGAMENMQGVNQDDALMTKSGSINALGKQYIGEQSNGSTSDSASHACTLKTIQWLSAISTVVSLVVL</sequence>